<dbReference type="Gene3D" id="3.40.960.10">
    <property type="entry name" value="VSR Endonuclease"/>
    <property type="match status" value="1"/>
</dbReference>
<evidence type="ECO:0000313" key="2">
    <source>
        <dbReference type="Proteomes" id="UP000615446"/>
    </source>
</evidence>
<name>A0A8H3LM04_9GLOM</name>
<dbReference type="AlphaFoldDB" id="A0A8H3LM04"/>
<proteinExistence type="predicted"/>
<evidence type="ECO:0000313" key="1">
    <source>
        <dbReference type="EMBL" id="GES89439.1"/>
    </source>
</evidence>
<comment type="caution">
    <text evidence="1">The sequence shown here is derived from an EMBL/GenBank/DDBJ whole genome shotgun (WGS) entry which is preliminary data.</text>
</comment>
<dbReference type="OrthoDB" id="2419021at2759"/>
<protein>
    <recommendedName>
        <fullName evidence="3">Zinc-ribbon domain-containing protein</fullName>
    </recommendedName>
</protein>
<organism evidence="1 2">
    <name type="scientific">Rhizophagus clarus</name>
    <dbReference type="NCBI Taxonomy" id="94130"/>
    <lineage>
        <taxon>Eukaryota</taxon>
        <taxon>Fungi</taxon>
        <taxon>Fungi incertae sedis</taxon>
        <taxon>Mucoromycota</taxon>
        <taxon>Glomeromycotina</taxon>
        <taxon>Glomeromycetes</taxon>
        <taxon>Glomerales</taxon>
        <taxon>Glomeraceae</taxon>
        <taxon>Rhizophagus</taxon>
    </lineage>
</organism>
<dbReference type="EMBL" id="BLAL01000187">
    <property type="protein sequence ID" value="GES89439.1"/>
    <property type="molecule type" value="Genomic_DNA"/>
</dbReference>
<evidence type="ECO:0008006" key="3">
    <source>
        <dbReference type="Google" id="ProtNLM"/>
    </source>
</evidence>
<reference evidence="1" key="1">
    <citation type="submission" date="2019-10" db="EMBL/GenBank/DDBJ databases">
        <title>Conservation and host-specific expression of non-tandemly repeated heterogenous ribosome RNA gene in arbuscular mycorrhizal fungi.</title>
        <authorList>
            <person name="Maeda T."/>
            <person name="Kobayashi Y."/>
            <person name="Nakagawa T."/>
            <person name="Ezawa T."/>
            <person name="Yamaguchi K."/>
            <person name="Bino T."/>
            <person name="Nishimoto Y."/>
            <person name="Shigenobu S."/>
            <person name="Kawaguchi M."/>
        </authorList>
    </citation>
    <scope>NUCLEOTIDE SEQUENCE</scope>
    <source>
        <strain evidence="1">HR1</strain>
    </source>
</reference>
<gene>
    <name evidence="1" type="ORF">RCL2_001633900</name>
</gene>
<dbReference type="Proteomes" id="UP000615446">
    <property type="component" value="Unassembled WGS sequence"/>
</dbReference>
<sequence length="368" mass="43264">MATLTLDIAKEIARSRGGECVSESYINCQVPMFWKCAKDHLWSANLNCVKNSKTWCPWCAVENRRTRTIEDMRKFAERKGGLCLSTEYFNRRDPLEWQCKEGHKWKASAKDILKGTWCRRCSTLGQKHVIQRRDQEEHQPINIANIIAQERGGKFLSTEYVNASTQMLWRCAKGHEWSTTLYRIKNMGRWCSQCAGNFPCGLSEAKEIAHSRGGMCLSTEYINLCDPIQWMCNKGHKWFASFNSIKHVKSWCPYCINKHENLCREVITNILGRIRRPDFLKIPEHPRGLELDIYYPQYGFAIEVQGKQHEQHIKYFHKDPEEFQKQLMRDQIKKELCEENCIALSYVWYNEDPYIVIPEHLRELGLIE</sequence>
<accession>A0A8H3LM04</accession>